<protein>
    <submittedName>
        <fullName evidence="2">Uncharacterized protein</fullName>
    </submittedName>
</protein>
<dbReference type="EMBL" id="JBHUFD010000006">
    <property type="protein sequence ID" value="MFD1874282.1"/>
    <property type="molecule type" value="Genomic_DNA"/>
</dbReference>
<keyword evidence="1" id="KW-0812">Transmembrane</keyword>
<keyword evidence="1" id="KW-1133">Transmembrane helix</keyword>
<gene>
    <name evidence="2" type="ORF">ACFSDX_17690</name>
</gene>
<accession>A0ABW4QY60</accession>
<feature type="transmembrane region" description="Helical" evidence="1">
    <location>
        <begin position="25"/>
        <end position="44"/>
    </location>
</feature>
<evidence type="ECO:0000313" key="3">
    <source>
        <dbReference type="Proteomes" id="UP001597197"/>
    </source>
</evidence>
<keyword evidence="3" id="KW-1185">Reference proteome</keyword>
<proteinExistence type="predicted"/>
<dbReference type="Proteomes" id="UP001597197">
    <property type="component" value="Unassembled WGS sequence"/>
</dbReference>
<organism evidence="2 3">
    <name type="scientific">Hymenobacter bucti</name>
    <dbReference type="NCBI Taxonomy" id="1844114"/>
    <lineage>
        <taxon>Bacteria</taxon>
        <taxon>Pseudomonadati</taxon>
        <taxon>Bacteroidota</taxon>
        <taxon>Cytophagia</taxon>
        <taxon>Cytophagales</taxon>
        <taxon>Hymenobacteraceae</taxon>
        <taxon>Hymenobacter</taxon>
    </lineage>
</organism>
<evidence type="ECO:0000313" key="2">
    <source>
        <dbReference type="EMBL" id="MFD1874282.1"/>
    </source>
</evidence>
<comment type="caution">
    <text evidence="2">The sequence shown here is derived from an EMBL/GenBank/DDBJ whole genome shotgun (WGS) entry which is preliminary data.</text>
</comment>
<sequence>MTKYLITAAAWAALSYPIYRFIGPMAVIIYGVVSLTCLLVWAGTRKE</sequence>
<dbReference type="RefSeq" id="WP_382315942.1">
    <property type="nucleotide sequence ID" value="NZ_JBHUFD010000006.1"/>
</dbReference>
<name>A0ABW4QY60_9BACT</name>
<reference evidence="3" key="1">
    <citation type="journal article" date="2019" name="Int. J. Syst. Evol. Microbiol.">
        <title>The Global Catalogue of Microorganisms (GCM) 10K type strain sequencing project: providing services to taxonomists for standard genome sequencing and annotation.</title>
        <authorList>
            <consortium name="The Broad Institute Genomics Platform"/>
            <consortium name="The Broad Institute Genome Sequencing Center for Infectious Disease"/>
            <person name="Wu L."/>
            <person name="Ma J."/>
        </authorList>
    </citation>
    <scope>NUCLEOTIDE SEQUENCE [LARGE SCALE GENOMIC DNA]</scope>
    <source>
        <strain evidence="3">CGMCC 1.15795</strain>
    </source>
</reference>
<evidence type="ECO:0000256" key="1">
    <source>
        <dbReference type="SAM" id="Phobius"/>
    </source>
</evidence>
<keyword evidence="1" id="KW-0472">Membrane</keyword>